<accession>A0A9P0CG75</accession>
<dbReference type="EMBL" id="OV651825">
    <property type="protein sequence ID" value="CAH1102912.1"/>
    <property type="molecule type" value="Genomic_DNA"/>
</dbReference>
<organism evidence="2 3">
    <name type="scientific">Psylliodes chrysocephalus</name>
    <dbReference type="NCBI Taxonomy" id="3402493"/>
    <lineage>
        <taxon>Eukaryota</taxon>
        <taxon>Metazoa</taxon>
        <taxon>Ecdysozoa</taxon>
        <taxon>Arthropoda</taxon>
        <taxon>Hexapoda</taxon>
        <taxon>Insecta</taxon>
        <taxon>Pterygota</taxon>
        <taxon>Neoptera</taxon>
        <taxon>Endopterygota</taxon>
        <taxon>Coleoptera</taxon>
        <taxon>Polyphaga</taxon>
        <taxon>Cucujiformia</taxon>
        <taxon>Chrysomeloidea</taxon>
        <taxon>Chrysomelidae</taxon>
        <taxon>Galerucinae</taxon>
        <taxon>Alticini</taxon>
        <taxon>Psylliodes</taxon>
    </lineage>
</organism>
<protein>
    <submittedName>
        <fullName evidence="2">Uncharacterized protein</fullName>
    </submittedName>
</protein>
<evidence type="ECO:0000313" key="3">
    <source>
        <dbReference type="Proteomes" id="UP001153636"/>
    </source>
</evidence>
<dbReference type="OrthoDB" id="6772076at2759"/>
<name>A0A9P0CG75_9CUCU</name>
<dbReference type="Proteomes" id="UP001153636">
    <property type="component" value="Chromosome 13"/>
</dbReference>
<feature type="region of interest" description="Disordered" evidence="1">
    <location>
        <begin position="126"/>
        <end position="145"/>
    </location>
</feature>
<keyword evidence="3" id="KW-1185">Reference proteome</keyword>
<reference evidence="2" key="1">
    <citation type="submission" date="2022-01" db="EMBL/GenBank/DDBJ databases">
        <authorList>
            <person name="King R."/>
        </authorList>
    </citation>
    <scope>NUCLEOTIDE SEQUENCE</scope>
</reference>
<proteinExistence type="predicted"/>
<gene>
    <name evidence="2" type="ORF">PSYICH_LOCUS3951</name>
</gene>
<evidence type="ECO:0000313" key="2">
    <source>
        <dbReference type="EMBL" id="CAH1102912.1"/>
    </source>
</evidence>
<dbReference type="AlphaFoldDB" id="A0A9P0CG75"/>
<sequence>MFLSTLGLHEWQVNNWVARSKYGINEYKEKQIKSKGISRSFRVPNEFMNSFIDNLNKLPSHYCRKDTNKMYLEQSLTTITELYKVSAKESNETAMSQNSLTKLLKNKNISLYKPKKDECDTVVNTLPKKRGRNTNNKKIELERER</sequence>
<evidence type="ECO:0000256" key="1">
    <source>
        <dbReference type="SAM" id="MobiDB-lite"/>
    </source>
</evidence>